<accession>A0AAU8P843</accession>
<evidence type="ECO:0000313" key="2">
    <source>
        <dbReference type="EMBL" id="AEG13771.1"/>
    </source>
</evidence>
<dbReference type="InterPro" id="IPR013216">
    <property type="entry name" value="Methyltransf_11"/>
</dbReference>
<proteinExistence type="predicted"/>
<dbReference type="SUPFAM" id="SSF53335">
    <property type="entry name" value="S-adenosyl-L-methionine-dependent methyltransferases"/>
    <property type="match status" value="1"/>
</dbReference>
<feature type="domain" description="Methyltransferase type 11" evidence="1">
    <location>
        <begin position="48"/>
        <end position="143"/>
    </location>
</feature>
<dbReference type="PANTHER" id="PTHR43591:SF24">
    <property type="entry name" value="2-METHOXY-6-POLYPRENYL-1,4-BENZOQUINOL METHYLASE, MITOCHONDRIAL"/>
    <property type="match status" value="1"/>
</dbReference>
<dbReference type="KEGG" id="dku:Desku_0126"/>
<gene>
    <name evidence="2" type="ordered locus">Desku_0126</name>
</gene>
<dbReference type="RefSeq" id="WP_013821286.1">
    <property type="nucleotide sequence ID" value="NC_015573.1"/>
</dbReference>
<dbReference type="AlphaFoldDB" id="A0AAU8P843"/>
<dbReference type="PANTHER" id="PTHR43591">
    <property type="entry name" value="METHYLTRANSFERASE"/>
    <property type="match status" value="1"/>
</dbReference>
<dbReference type="Pfam" id="PF08241">
    <property type="entry name" value="Methyltransf_11"/>
    <property type="match status" value="1"/>
</dbReference>
<dbReference type="InterPro" id="IPR029063">
    <property type="entry name" value="SAM-dependent_MTases_sf"/>
</dbReference>
<organism evidence="2 3">
    <name type="scientific">Desulfofundulus kuznetsovii (strain DSM 6115 / VKM B-1805 / 17)</name>
    <name type="common">Desulfotomaculum kuznetsovii</name>
    <dbReference type="NCBI Taxonomy" id="760568"/>
    <lineage>
        <taxon>Bacteria</taxon>
        <taxon>Bacillati</taxon>
        <taxon>Bacillota</taxon>
        <taxon>Clostridia</taxon>
        <taxon>Eubacteriales</taxon>
        <taxon>Peptococcaceae</taxon>
        <taxon>Desulfofundulus</taxon>
    </lineage>
</organism>
<dbReference type="Gene3D" id="3.40.50.150">
    <property type="entry name" value="Vaccinia Virus protein VP39"/>
    <property type="match status" value="1"/>
</dbReference>
<dbReference type="GO" id="GO:0032259">
    <property type="term" value="P:methylation"/>
    <property type="evidence" value="ECO:0007669"/>
    <property type="project" value="UniProtKB-KW"/>
</dbReference>
<dbReference type="CDD" id="cd02440">
    <property type="entry name" value="AdoMet_MTases"/>
    <property type="match status" value="1"/>
</dbReference>
<evidence type="ECO:0000313" key="3">
    <source>
        <dbReference type="Proteomes" id="UP000009229"/>
    </source>
</evidence>
<dbReference type="Proteomes" id="UP000009229">
    <property type="component" value="Chromosome"/>
</dbReference>
<evidence type="ECO:0000259" key="1">
    <source>
        <dbReference type="Pfam" id="PF08241"/>
    </source>
</evidence>
<sequence length="247" mass="29012">MDKIVSYWNWRATSYSNGVKRELSNVSKVLWYDILYEAIEGRNGLRSLDIGTGPGFFAILLAEMGHQVTALDSSQAMLDMAAKNVEVAGKKVTFILSDMAELPFEDESFDLLVCRNVTWMLKQAQETYNEWYRVLAREGILLIFDANWCAWMVHPLKKIQYQLCSLARLLLNDERWIKDKAKLREYQEWARCLPMNDKPRPYWDVPLLQKAGFRQVTCDWSVNSRTRNWKERIVYAYAPMFMIKARK</sequence>
<dbReference type="GO" id="GO:0008757">
    <property type="term" value="F:S-adenosylmethionine-dependent methyltransferase activity"/>
    <property type="evidence" value="ECO:0007669"/>
    <property type="project" value="InterPro"/>
</dbReference>
<protein>
    <submittedName>
        <fullName evidence="2">Methyltransferase type 11</fullName>
    </submittedName>
</protein>
<keyword evidence="3" id="KW-1185">Reference proteome</keyword>
<dbReference type="EMBL" id="CP002770">
    <property type="protein sequence ID" value="AEG13771.1"/>
    <property type="molecule type" value="Genomic_DNA"/>
</dbReference>
<keyword evidence="2" id="KW-0808">Transferase</keyword>
<keyword evidence="2" id="KW-0489">Methyltransferase</keyword>
<name>A0AAU8P843_DESK7</name>
<reference evidence="3" key="1">
    <citation type="submission" date="2011-05" db="EMBL/GenBank/DDBJ databases">
        <title>Complete sequence of Desulfotomaculum kuznetsovii DSM 6115.</title>
        <authorList>
            <person name="Lucas S."/>
            <person name="Han J."/>
            <person name="Lapidus A."/>
            <person name="Cheng J.-F."/>
            <person name="Goodwin L."/>
            <person name="Pitluck S."/>
            <person name="Peters L."/>
            <person name="Mikhailova N."/>
            <person name="Lu M."/>
            <person name="Saunders E."/>
            <person name="Han C."/>
            <person name="Tapia R."/>
            <person name="Land M."/>
            <person name="Hauser L."/>
            <person name="Kyrpides N."/>
            <person name="Ivanova N."/>
            <person name="Pagani I."/>
            <person name="Nazina T."/>
            <person name="Ivanova A."/>
            <person name="Parshina S."/>
            <person name="Kuever J."/>
            <person name="Muyzer G."/>
            <person name="Plugge C."/>
            <person name="Stams A."/>
            <person name="Woyke T."/>
        </authorList>
    </citation>
    <scope>NUCLEOTIDE SEQUENCE [LARGE SCALE GENOMIC DNA]</scope>
    <source>
        <strain evidence="3">DSM 6115 / VKM B-1805 / 17</strain>
    </source>
</reference>